<feature type="transmembrane region" description="Helical" evidence="7">
    <location>
        <begin position="251"/>
        <end position="274"/>
    </location>
</feature>
<feature type="transmembrane region" description="Helical" evidence="7">
    <location>
        <begin position="409"/>
        <end position="429"/>
    </location>
</feature>
<organism evidence="9 10">
    <name type="scientific">Saccharopolyspora endophytica</name>
    <dbReference type="NCBI Taxonomy" id="543886"/>
    <lineage>
        <taxon>Bacteria</taxon>
        <taxon>Bacillati</taxon>
        <taxon>Actinomycetota</taxon>
        <taxon>Actinomycetes</taxon>
        <taxon>Pseudonocardiales</taxon>
        <taxon>Pseudonocardiaceae</taxon>
        <taxon>Saccharopolyspora</taxon>
    </lineage>
</organism>
<feature type="transmembrane region" description="Helical" evidence="7">
    <location>
        <begin position="30"/>
        <end position="51"/>
    </location>
</feature>
<dbReference type="PANTHER" id="PTHR43045">
    <property type="entry name" value="SHIKIMATE TRANSPORTER"/>
    <property type="match status" value="1"/>
</dbReference>
<evidence type="ECO:0000259" key="8">
    <source>
        <dbReference type="PROSITE" id="PS50850"/>
    </source>
</evidence>
<evidence type="ECO:0000256" key="6">
    <source>
        <dbReference type="ARBA" id="ARBA00023136"/>
    </source>
</evidence>
<dbReference type="PANTHER" id="PTHR43045:SF1">
    <property type="entry name" value="SHIKIMATE TRANSPORTER"/>
    <property type="match status" value="1"/>
</dbReference>
<dbReference type="CDD" id="cd17369">
    <property type="entry name" value="MFS_ShiA_like"/>
    <property type="match status" value="1"/>
</dbReference>
<dbReference type="PROSITE" id="PS00216">
    <property type="entry name" value="SUGAR_TRANSPORT_1"/>
    <property type="match status" value="1"/>
</dbReference>
<evidence type="ECO:0000256" key="7">
    <source>
        <dbReference type="SAM" id="Phobius"/>
    </source>
</evidence>
<gene>
    <name evidence="9" type="ORF">KBO27_30500</name>
</gene>
<sequence>MSQTTGAAQRESTSDTLNTREMRRILASSFIGSAIEFYDFILYATAASLVFGKLFFAGMPPAVGLFASFSTLAVGYVARPLGGAIFGHFGDRLGRKGVLIVSMVLMGVATSAIGMLPTSTQIGVAAPTLLVVLRLVQGLAVGGEWGGAMLVALEHAPSTRRGFAASFANMGGPAGAVLATLVMSAVSTLPDAQFLSWGWRVPFLLSIVLIAIGLVIRLKVAETPLFLELGEKAERRKIPLMEVITQYPRNLVLGIIAGMSSYTVQGLMTVWAVAYVIELGVGRTGVLNVKAVGATLTIVAIWFAARLSDRFGRKPVMFAGMLAGAVLAYPIIWLLQTGTLWGFAIGLFLANGIVQGVIFGPFGAFVAELFPTRMRYTGASLAYQTASTLGAGFTPAIASGLVLAAGGHLWLVALVWALSFLVSTGCVLMTREGRAVDLAGETK</sequence>
<dbReference type="Gene3D" id="1.20.1250.20">
    <property type="entry name" value="MFS general substrate transporter like domains"/>
    <property type="match status" value="2"/>
</dbReference>
<feature type="transmembrane region" description="Helical" evidence="7">
    <location>
        <begin position="316"/>
        <end position="335"/>
    </location>
</feature>
<accession>A0ABS5DPS5</accession>
<evidence type="ECO:0000313" key="10">
    <source>
        <dbReference type="Proteomes" id="UP000674084"/>
    </source>
</evidence>
<evidence type="ECO:0000256" key="3">
    <source>
        <dbReference type="ARBA" id="ARBA00022475"/>
    </source>
</evidence>
<comment type="caution">
    <text evidence="9">The sequence shown here is derived from an EMBL/GenBank/DDBJ whole genome shotgun (WGS) entry which is preliminary data.</text>
</comment>
<name>A0ABS5DPS5_9PSEU</name>
<dbReference type="InterPro" id="IPR020846">
    <property type="entry name" value="MFS_dom"/>
</dbReference>
<evidence type="ECO:0000256" key="4">
    <source>
        <dbReference type="ARBA" id="ARBA00022692"/>
    </source>
</evidence>
<keyword evidence="10" id="KW-1185">Reference proteome</keyword>
<evidence type="ECO:0000313" key="9">
    <source>
        <dbReference type="EMBL" id="MBQ0928295.1"/>
    </source>
</evidence>
<dbReference type="RefSeq" id="WP_210973314.1">
    <property type="nucleotide sequence ID" value="NZ_JAGPXE010000018.1"/>
</dbReference>
<evidence type="ECO:0000256" key="1">
    <source>
        <dbReference type="ARBA" id="ARBA00004651"/>
    </source>
</evidence>
<dbReference type="PROSITE" id="PS50850">
    <property type="entry name" value="MFS"/>
    <property type="match status" value="1"/>
</dbReference>
<feature type="transmembrane region" description="Helical" evidence="7">
    <location>
        <begin position="341"/>
        <end position="369"/>
    </location>
</feature>
<protein>
    <submittedName>
        <fullName evidence="9">MHS family MFS transporter</fullName>
    </submittedName>
</protein>
<keyword evidence="3" id="KW-1003">Cell membrane</keyword>
<feature type="transmembrane region" description="Helical" evidence="7">
    <location>
        <begin position="381"/>
        <end position="403"/>
    </location>
</feature>
<keyword evidence="4 7" id="KW-0812">Transmembrane</keyword>
<dbReference type="InterPro" id="IPR011701">
    <property type="entry name" value="MFS"/>
</dbReference>
<feature type="transmembrane region" description="Helical" evidence="7">
    <location>
        <begin position="163"/>
        <end position="185"/>
    </location>
</feature>
<dbReference type="SUPFAM" id="SSF103473">
    <property type="entry name" value="MFS general substrate transporter"/>
    <property type="match status" value="1"/>
</dbReference>
<dbReference type="Proteomes" id="UP000674084">
    <property type="component" value="Unassembled WGS sequence"/>
</dbReference>
<keyword evidence="2" id="KW-0813">Transport</keyword>
<reference evidence="9 10" key="1">
    <citation type="submission" date="2021-04" db="EMBL/GenBank/DDBJ databases">
        <title>Whole-genome sequencing of Saccharopolyspora endophytica KCTC 19397.</title>
        <authorList>
            <person name="Ay H."/>
            <person name="Saygin H."/>
            <person name="Sahin N."/>
        </authorList>
    </citation>
    <scope>NUCLEOTIDE SEQUENCE [LARGE SCALE GENOMIC DNA]</scope>
    <source>
        <strain evidence="9 10">KCTC 19397</strain>
    </source>
</reference>
<keyword evidence="6 7" id="KW-0472">Membrane</keyword>
<evidence type="ECO:0000256" key="5">
    <source>
        <dbReference type="ARBA" id="ARBA00022989"/>
    </source>
</evidence>
<dbReference type="InterPro" id="IPR036259">
    <property type="entry name" value="MFS_trans_sf"/>
</dbReference>
<proteinExistence type="predicted"/>
<feature type="transmembrane region" description="Helical" evidence="7">
    <location>
        <begin position="286"/>
        <end position="304"/>
    </location>
</feature>
<feature type="transmembrane region" description="Helical" evidence="7">
    <location>
        <begin position="122"/>
        <end position="142"/>
    </location>
</feature>
<comment type="subcellular location">
    <subcellularLocation>
        <location evidence="1">Cell membrane</location>
        <topology evidence="1">Multi-pass membrane protein</topology>
    </subcellularLocation>
</comment>
<evidence type="ECO:0000256" key="2">
    <source>
        <dbReference type="ARBA" id="ARBA00022448"/>
    </source>
</evidence>
<keyword evidence="5 7" id="KW-1133">Transmembrane helix</keyword>
<feature type="transmembrane region" description="Helical" evidence="7">
    <location>
        <begin position="197"/>
        <end position="216"/>
    </location>
</feature>
<dbReference type="InterPro" id="IPR005829">
    <property type="entry name" value="Sugar_transporter_CS"/>
</dbReference>
<dbReference type="EMBL" id="JAGPXE010000018">
    <property type="protein sequence ID" value="MBQ0928295.1"/>
    <property type="molecule type" value="Genomic_DNA"/>
</dbReference>
<feature type="transmembrane region" description="Helical" evidence="7">
    <location>
        <begin position="57"/>
        <end position="78"/>
    </location>
</feature>
<dbReference type="Pfam" id="PF07690">
    <property type="entry name" value="MFS_1"/>
    <property type="match status" value="1"/>
</dbReference>
<feature type="domain" description="Major facilitator superfamily (MFS) profile" evidence="8">
    <location>
        <begin position="25"/>
        <end position="431"/>
    </location>
</feature>
<feature type="transmembrane region" description="Helical" evidence="7">
    <location>
        <begin position="98"/>
        <end position="116"/>
    </location>
</feature>